<reference evidence="3" key="1">
    <citation type="submission" date="2022-11" db="UniProtKB">
        <authorList>
            <consortium name="WormBaseParasite"/>
        </authorList>
    </citation>
    <scope>IDENTIFICATION</scope>
</reference>
<protein>
    <submittedName>
        <fullName evidence="3">F-box domain-containing protein</fullName>
    </submittedName>
</protein>
<evidence type="ECO:0000259" key="1">
    <source>
        <dbReference type="PROSITE" id="PS50181"/>
    </source>
</evidence>
<dbReference type="PANTHER" id="PTHR13252:SF9">
    <property type="entry name" value="F-BOX ONLY PROTEIN 28"/>
    <property type="match status" value="1"/>
</dbReference>
<sequence>MSSNSSKLEENSSHITLIGLPQESLQQILGYLSYDQLSNVRAVYRKIRTVAEGLLNSGFTQLGQEIEQASALLRKHLPRRESARRAHRLNNYAEVFSALEARYTLLSMTYKKFIECGYCCFIPGKVLDEAFCVIRRLNKDIHMAINNENQFERLPHLNSIELLKDFKDYSSMAMEHFDENIAVRFPNKYMLALSGNRRLSDPFPARHFGINKTAFNKTGLTMPQIKHNNLTSNTSNVSLQFELFKTDVNRRLSEQSRIIQEQDKVIKEHSETINRILSLLSDTDRASLFASSSIPTSLVQESTENHKSSEDDGVILADIAGPSISKKSYNLRKRNANDENKVVKKFRRGI</sequence>
<dbReference type="InterPro" id="IPR001810">
    <property type="entry name" value="F-box_dom"/>
</dbReference>
<dbReference type="GO" id="GO:0000209">
    <property type="term" value="P:protein polyubiquitination"/>
    <property type="evidence" value="ECO:0007669"/>
    <property type="project" value="TreeGrafter"/>
</dbReference>
<keyword evidence="2" id="KW-1185">Reference proteome</keyword>
<dbReference type="PANTHER" id="PTHR13252">
    <property type="entry name" value="F-BOX ONLY PROTEIN 28"/>
    <property type="match status" value="1"/>
</dbReference>
<dbReference type="WBParaSite" id="ACRNAN_Path_1165.g4517.t1">
    <property type="protein sequence ID" value="ACRNAN_Path_1165.g4517.t1"/>
    <property type="gene ID" value="ACRNAN_Path_1165.g4517"/>
</dbReference>
<dbReference type="Pfam" id="PF00646">
    <property type="entry name" value="F-box"/>
    <property type="match status" value="1"/>
</dbReference>
<proteinExistence type="predicted"/>
<dbReference type="PROSITE" id="PS50181">
    <property type="entry name" value="FBOX"/>
    <property type="match status" value="1"/>
</dbReference>
<accession>A0A914BWL7</accession>
<evidence type="ECO:0000313" key="3">
    <source>
        <dbReference type="WBParaSite" id="ACRNAN_Path_1165.g4517.t1"/>
    </source>
</evidence>
<feature type="domain" description="F-box" evidence="1">
    <location>
        <begin position="14"/>
        <end position="62"/>
    </location>
</feature>
<evidence type="ECO:0000313" key="2">
    <source>
        <dbReference type="Proteomes" id="UP000887540"/>
    </source>
</evidence>
<dbReference type="AlphaFoldDB" id="A0A914BWL7"/>
<dbReference type="InterPro" id="IPR039719">
    <property type="entry name" value="FBXO28"/>
</dbReference>
<organism evidence="2 3">
    <name type="scientific">Acrobeloides nanus</name>
    <dbReference type="NCBI Taxonomy" id="290746"/>
    <lineage>
        <taxon>Eukaryota</taxon>
        <taxon>Metazoa</taxon>
        <taxon>Ecdysozoa</taxon>
        <taxon>Nematoda</taxon>
        <taxon>Chromadorea</taxon>
        <taxon>Rhabditida</taxon>
        <taxon>Tylenchina</taxon>
        <taxon>Cephalobomorpha</taxon>
        <taxon>Cephaloboidea</taxon>
        <taxon>Cephalobidae</taxon>
        <taxon>Acrobeloides</taxon>
    </lineage>
</organism>
<name>A0A914BWL7_9BILA</name>
<dbReference type="Proteomes" id="UP000887540">
    <property type="component" value="Unplaced"/>
</dbReference>